<sequence>QSMRSRTRPKQKAEFELTFSVSVFVEVRLLRGTTLVNNATHGHVECHHSIVWPLPIVVVMLHAHHY</sequence>
<evidence type="ECO:0000313" key="1">
    <source>
        <dbReference type="EMBL" id="KAJ6224304.1"/>
    </source>
</evidence>
<dbReference type="Proteomes" id="UP001142055">
    <property type="component" value="Chromosome 1"/>
</dbReference>
<proteinExistence type="predicted"/>
<reference evidence="1" key="1">
    <citation type="submission" date="2022-12" db="EMBL/GenBank/DDBJ databases">
        <title>Genome assemblies of Blomia tropicalis.</title>
        <authorList>
            <person name="Cui Y."/>
        </authorList>
    </citation>
    <scope>NUCLEOTIDE SEQUENCE</scope>
    <source>
        <tissue evidence="1">Adult mites</tissue>
    </source>
</reference>
<gene>
    <name evidence="1" type="ORF">RDWZM_002849</name>
</gene>
<protein>
    <submittedName>
        <fullName evidence="1">Uncharacterized protein</fullName>
    </submittedName>
</protein>
<organism evidence="1 2">
    <name type="scientific">Blomia tropicalis</name>
    <name type="common">Mite</name>
    <dbReference type="NCBI Taxonomy" id="40697"/>
    <lineage>
        <taxon>Eukaryota</taxon>
        <taxon>Metazoa</taxon>
        <taxon>Ecdysozoa</taxon>
        <taxon>Arthropoda</taxon>
        <taxon>Chelicerata</taxon>
        <taxon>Arachnida</taxon>
        <taxon>Acari</taxon>
        <taxon>Acariformes</taxon>
        <taxon>Sarcoptiformes</taxon>
        <taxon>Astigmata</taxon>
        <taxon>Glycyphagoidea</taxon>
        <taxon>Echimyopodidae</taxon>
        <taxon>Blomia</taxon>
    </lineage>
</organism>
<dbReference type="EMBL" id="JAPWDV010000001">
    <property type="protein sequence ID" value="KAJ6224304.1"/>
    <property type="molecule type" value="Genomic_DNA"/>
</dbReference>
<accession>A0A9Q0RRY5</accession>
<feature type="non-terminal residue" evidence="1">
    <location>
        <position position="1"/>
    </location>
</feature>
<keyword evidence="2" id="KW-1185">Reference proteome</keyword>
<dbReference type="AlphaFoldDB" id="A0A9Q0RRY5"/>
<evidence type="ECO:0000313" key="2">
    <source>
        <dbReference type="Proteomes" id="UP001142055"/>
    </source>
</evidence>
<name>A0A9Q0RRY5_BLOTA</name>
<comment type="caution">
    <text evidence="1">The sequence shown here is derived from an EMBL/GenBank/DDBJ whole genome shotgun (WGS) entry which is preliminary data.</text>
</comment>